<reference evidence="4" key="1">
    <citation type="submission" date="2020-11" db="EMBL/GenBank/DDBJ databases">
        <authorList>
            <person name="Tran Van P."/>
        </authorList>
    </citation>
    <scope>NUCLEOTIDE SEQUENCE</scope>
</reference>
<dbReference type="GO" id="GO:0097602">
    <property type="term" value="F:cullin family protein binding"/>
    <property type="evidence" value="ECO:0007669"/>
    <property type="project" value="TreeGrafter"/>
</dbReference>
<evidence type="ECO:0000256" key="2">
    <source>
        <dbReference type="SAM" id="MobiDB-lite"/>
    </source>
</evidence>
<evidence type="ECO:0000313" key="4">
    <source>
        <dbReference type="EMBL" id="CAD7274999.1"/>
    </source>
</evidence>
<dbReference type="PANTHER" id="PTHR12281">
    <property type="entry name" value="RP42 RELATED"/>
    <property type="match status" value="1"/>
</dbReference>
<dbReference type="Gene3D" id="1.10.238.200">
    <property type="entry name" value="Cullin, PONY binding domain"/>
    <property type="match status" value="1"/>
</dbReference>
<evidence type="ECO:0000256" key="1">
    <source>
        <dbReference type="RuleBase" id="RU410713"/>
    </source>
</evidence>
<dbReference type="EMBL" id="OA882376">
    <property type="protein sequence ID" value="CAD7274999.1"/>
    <property type="molecule type" value="Genomic_DNA"/>
</dbReference>
<dbReference type="EMBL" id="CAJPEX010000339">
    <property type="protein sequence ID" value="CAG0915151.1"/>
    <property type="molecule type" value="Genomic_DNA"/>
</dbReference>
<keyword evidence="5" id="KW-1185">Reference proteome</keyword>
<dbReference type="Gene3D" id="1.10.238.10">
    <property type="entry name" value="EF-hand"/>
    <property type="match status" value="1"/>
</dbReference>
<dbReference type="OrthoDB" id="286637at2759"/>
<dbReference type="InterPro" id="IPR042460">
    <property type="entry name" value="DCN1-like_PONY"/>
</dbReference>
<proteinExistence type="predicted"/>
<gene>
    <name evidence="4" type="ORF">NMOB1V02_LOCUS2808</name>
</gene>
<comment type="function">
    <text evidence="1">Neddylation of cullins play an essential role in the regulation of SCF-type complexes activity.</text>
</comment>
<organism evidence="4">
    <name type="scientific">Notodromas monacha</name>
    <dbReference type="NCBI Taxonomy" id="399045"/>
    <lineage>
        <taxon>Eukaryota</taxon>
        <taxon>Metazoa</taxon>
        <taxon>Ecdysozoa</taxon>
        <taxon>Arthropoda</taxon>
        <taxon>Crustacea</taxon>
        <taxon>Oligostraca</taxon>
        <taxon>Ostracoda</taxon>
        <taxon>Podocopa</taxon>
        <taxon>Podocopida</taxon>
        <taxon>Cypridocopina</taxon>
        <taxon>Cypridoidea</taxon>
        <taxon>Cyprididae</taxon>
        <taxon>Notodromas</taxon>
    </lineage>
</organism>
<protein>
    <recommendedName>
        <fullName evidence="1">Defective in cullin neddylation protein</fullName>
    </recommendedName>
</protein>
<dbReference type="InterPro" id="IPR005176">
    <property type="entry name" value="PONY_dom"/>
</dbReference>
<feature type="domain" description="DCUN1" evidence="3">
    <location>
        <begin position="41"/>
        <end position="229"/>
    </location>
</feature>
<dbReference type="Proteomes" id="UP000678499">
    <property type="component" value="Unassembled WGS sequence"/>
</dbReference>
<feature type="region of interest" description="Disordered" evidence="2">
    <location>
        <begin position="1"/>
        <end position="20"/>
    </location>
</feature>
<accession>A0A7R9BGP3</accession>
<evidence type="ECO:0000259" key="3">
    <source>
        <dbReference type="PROSITE" id="PS51229"/>
    </source>
</evidence>
<dbReference type="Pfam" id="PF03556">
    <property type="entry name" value="Cullin_binding"/>
    <property type="match status" value="1"/>
</dbReference>
<name>A0A7R9BGP3_9CRUS</name>
<dbReference type="GO" id="GO:0000151">
    <property type="term" value="C:ubiquitin ligase complex"/>
    <property type="evidence" value="ECO:0007669"/>
    <property type="project" value="TreeGrafter"/>
</dbReference>
<dbReference type="FunFam" id="1.10.238.200:FF:000002">
    <property type="entry name" value="DCN1-like protein"/>
    <property type="match status" value="1"/>
</dbReference>
<dbReference type="InterPro" id="IPR014764">
    <property type="entry name" value="DCN-prot"/>
</dbReference>
<dbReference type="PROSITE" id="PS51229">
    <property type="entry name" value="DCUN1"/>
    <property type="match status" value="1"/>
</dbReference>
<dbReference type="GO" id="GO:0045116">
    <property type="term" value="P:protein neddylation"/>
    <property type="evidence" value="ECO:0007669"/>
    <property type="project" value="TreeGrafter"/>
</dbReference>
<dbReference type="PANTHER" id="PTHR12281:SF12">
    <property type="entry name" value="DEFECTIVE IN CULLIN NEDDYLATION PROTEIN"/>
    <property type="match status" value="1"/>
</dbReference>
<dbReference type="GO" id="GO:0032182">
    <property type="term" value="F:ubiquitin-like protein binding"/>
    <property type="evidence" value="ECO:0007669"/>
    <property type="project" value="TreeGrafter"/>
</dbReference>
<dbReference type="GO" id="GO:0031624">
    <property type="term" value="F:ubiquitin conjugating enzyme binding"/>
    <property type="evidence" value="ECO:0007669"/>
    <property type="project" value="TreeGrafter"/>
</dbReference>
<evidence type="ECO:0000313" key="5">
    <source>
        <dbReference type="Proteomes" id="UP000678499"/>
    </source>
</evidence>
<dbReference type="AlphaFoldDB" id="A0A7R9BGP3"/>
<sequence>MPRSTRKRGLNDAFSSAAEPPAPKVTCIQAAFQRVARSGDFSQRRCTAWFHEYTCGAGTSLGPDGMEKFCQDLGVEPENIVMLVLAWQMNASQMGYFSEPEWIFGLSRLGCDSITKLRGRLGFLRDILSDPENFKSIYRYAFDFARNKNQKNLDLDTAKGMMALLLAKIWPLHEQFQQFLDFQKHYKVINRDQWCNILEFSRSIKPDLSNYDEDGAWPVLLDEFVAWLKTQGC</sequence>